<comment type="subunit">
    <text evidence="2">Monomer. Binds 30S ribosomal subunits, but not 50S ribosomal subunits or 70S ribosomes.</text>
</comment>
<dbReference type="STRING" id="483547.GSUB_06885"/>
<dbReference type="PROSITE" id="PS01319">
    <property type="entry name" value="RBFA"/>
    <property type="match status" value="1"/>
</dbReference>
<dbReference type="NCBIfam" id="NF010388">
    <property type="entry name" value="PRK13815.1"/>
    <property type="match status" value="1"/>
</dbReference>
<comment type="similarity">
    <text evidence="2">Belongs to the RbfA family.</text>
</comment>
<dbReference type="OrthoDB" id="307788at2"/>
<proteinExistence type="inferred from homology"/>
<dbReference type="InterPro" id="IPR000238">
    <property type="entry name" value="RbfA"/>
</dbReference>
<dbReference type="HOGENOM" id="CLU_089475_6_3_7"/>
<dbReference type="GO" id="GO:0043024">
    <property type="term" value="F:ribosomal small subunit binding"/>
    <property type="evidence" value="ECO:0007669"/>
    <property type="project" value="TreeGrafter"/>
</dbReference>
<dbReference type="NCBIfam" id="TIGR00082">
    <property type="entry name" value="rbfA"/>
    <property type="match status" value="1"/>
</dbReference>
<protein>
    <recommendedName>
        <fullName evidence="2">Ribosome-binding factor A</fullName>
    </recommendedName>
</protein>
<dbReference type="InterPro" id="IPR015946">
    <property type="entry name" value="KH_dom-like_a/b"/>
</dbReference>
<dbReference type="Pfam" id="PF02033">
    <property type="entry name" value="RBFA"/>
    <property type="match status" value="1"/>
</dbReference>
<dbReference type="InterPro" id="IPR023799">
    <property type="entry name" value="RbfA_dom_sf"/>
</dbReference>
<dbReference type="InterPro" id="IPR020053">
    <property type="entry name" value="Ribosome-bd_factorA_CS"/>
</dbReference>
<evidence type="ECO:0000256" key="1">
    <source>
        <dbReference type="ARBA" id="ARBA00022517"/>
    </source>
</evidence>
<dbReference type="Proteomes" id="UP000035036">
    <property type="component" value="Chromosome"/>
</dbReference>
<dbReference type="GO" id="GO:0005829">
    <property type="term" value="C:cytosol"/>
    <property type="evidence" value="ECO:0007669"/>
    <property type="project" value="TreeGrafter"/>
</dbReference>
<name>A0A0B5FDT7_9BACT</name>
<organism evidence="3 4">
    <name type="scientific">Geoalkalibacter subterraneus</name>
    <dbReference type="NCBI Taxonomy" id="483547"/>
    <lineage>
        <taxon>Bacteria</taxon>
        <taxon>Pseudomonadati</taxon>
        <taxon>Thermodesulfobacteriota</taxon>
        <taxon>Desulfuromonadia</taxon>
        <taxon>Desulfuromonadales</taxon>
        <taxon>Geoalkalibacteraceae</taxon>
        <taxon>Geoalkalibacter</taxon>
    </lineage>
</organism>
<evidence type="ECO:0000256" key="2">
    <source>
        <dbReference type="HAMAP-Rule" id="MF_00003"/>
    </source>
</evidence>
<dbReference type="PANTHER" id="PTHR33515:SF1">
    <property type="entry name" value="RIBOSOME-BINDING FACTOR A, CHLOROPLASTIC-RELATED"/>
    <property type="match status" value="1"/>
</dbReference>
<comment type="subcellular location">
    <subcellularLocation>
        <location evidence="2">Cytoplasm</location>
    </subcellularLocation>
</comment>
<sequence>MSSQRSHRVGEQIQKEISALLVKGLKDPRIGFVTITGVEMTPDLHLARVFFSVMGDEKAQQETEEGLKSSVSFIRRELGKRLRMRYTPDLIFSYDHSLEYGNRIDTLLEEIQETGKRDDRTDTDED</sequence>
<keyword evidence="4" id="KW-1185">Reference proteome</keyword>
<dbReference type="AlphaFoldDB" id="A0A0B5FDT7"/>
<keyword evidence="2" id="KW-0963">Cytoplasm</keyword>
<dbReference type="KEGG" id="gsb:GSUB_06885"/>
<dbReference type="SUPFAM" id="SSF89919">
    <property type="entry name" value="Ribosome-binding factor A, RbfA"/>
    <property type="match status" value="1"/>
</dbReference>
<evidence type="ECO:0000313" key="4">
    <source>
        <dbReference type="Proteomes" id="UP000035036"/>
    </source>
</evidence>
<comment type="function">
    <text evidence="2">One of several proteins that assist in the late maturation steps of the functional core of the 30S ribosomal subunit. Associates with free 30S ribosomal subunits (but not with 30S subunits that are part of 70S ribosomes or polysomes). Required for efficient processing of 16S rRNA. May interact with the 5'-terminal helix region of 16S rRNA.</text>
</comment>
<dbReference type="RefSeq" id="WP_040199904.1">
    <property type="nucleotide sequence ID" value="NZ_CP010311.1"/>
</dbReference>
<evidence type="ECO:0000313" key="3">
    <source>
        <dbReference type="EMBL" id="AJF06327.1"/>
    </source>
</evidence>
<dbReference type="EMBL" id="CP010311">
    <property type="protein sequence ID" value="AJF06327.1"/>
    <property type="molecule type" value="Genomic_DNA"/>
</dbReference>
<gene>
    <name evidence="2" type="primary">rbfA</name>
    <name evidence="3" type="ORF">GSUB_06885</name>
</gene>
<dbReference type="PANTHER" id="PTHR33515">
    <property type="entry name" value="RIBOSOME-BINDING FACTOR A, CHLOROPLASTIC-RELATED"/>
    <property type="match status" value="1"/>
</dbReference>
<dbReference type="Gene3D" id="3.30.300.20">
    <property type="match status" value="1"/>
</dbReference>
<dbReference type="GO" id="GO:0030490">
    <property type="term" value="P:maturation of SSU-rRNA"/>
    <property type="evidence" value="ECO:0007669"/>
    <property type="project" value="UniProtKB-UniRule"/>
</dbReference>
<dbReference type="HAMAP" id="MF_00003">
    <property type="entry name" value="RbfA"/>
    <property type="match status" value="1"/>
</dbReference>
<accession>A0A0B5FDT7</accession>
<keyword evidence="1 2" id="KW-0690">Ribosome biogenesis</keyword>
<reference evidence="3 4" key="1">
    <citation type="journal article" date="2015" name="Genome Announc.">
        <title>Genomes of Geoalkalibacter ferrihydriticus Z-0531T and Geoalkalibacter subterraneus Red1T, Two Haloalkaliphilic Metal-Reducing Deltaproteobacteria.</title>
        <authorList>
            <person name="Badalamenti J.P."/>
            <person name="Krajmalnik-Brown R."/>
            <person name="Torres C.I."/>
            <person name="Bond D.R."/>
        </authorList>
    </citation>
    <scope>NUCLEOTIDE SEQUENCE [LARGE SCALE GENOMIC DNA]</scope>
    <source>
        <strain evidence="3 4">Red1</strain>
    </source>
</reference>